<feature type="compositionally biased region" description="Basic and acidic residues" evidence="1">
    <location>
        <begin position="13"/>
        <end position="22"/>
    </location>
</feature>
<evidence type="ECO:0000313" key="2">
    <source>
        <dbReference type="Proteomes" id="UP000887581"/>
    </source>
</evidence>
<dbReference type="AlphaFoldDB" id="A0A915PT66"/>
<sequence>MEKHRRGGNKQGSLEKFHDQKMEPNAFIRYDDENEKGGVGSESSKVSKKAAGTFEFPERFHQEYA</sequence>
<reference evidence="3" key="1">
    <citation type="submission" date="2022-11" db="UniProtKB">
        <authorList>
            <consortium name="WormBaseParasite"/>
        </authorList>
    </citation>
    <scope>IDENTIFICATION</scope>
</reference>
<feature type="compositionally biased region" description="Low complexity" evidence="1">
    <location>
        <begin position="41"/>
        <end position="51"/>
    </location>
</feature>
<protein>
    <submittedName>
        <fullName evidence="3">Uncharacterized protein</fullName>
    </submittedName>
</protein>
<dbReference type="WBParaSite" id="sdigi.contig4.g506.t1">
    <property type="protein sequence ID" value="sdigi.contig4.g506.t1"/>
    <property type="gene ID" value="sdigi.contig4.g506"/>
</dbReference>
<accession>A0A915PT66</accession>
<proteinExistence type="predicted"/>
<evidence type="ECO:0000256" key="1">
    <source>
        <dbReference type="SAM" id="MobiDB-lite"/>
    </source>
</evidence>
<organism evidence="2 3">
    <name type="scientific">Setaria digitata</name>
    <dbReference type="NCBI Taxonomy" id="48799"/>
    <lineage>
        <taxon>Eukaryota</taxon>
        <taxon>Metazoa</taxon>
        <taxon>Ecdysozoa</taxon>
        <taxon>Nematoda</taxon>
        <taxon>Chromadorea</taxon>
        <taxon>Rhabditida</taxon>
        <taxon>Spirurina</taxon>
        <taxon>Spiruromorpha</taxon>
        <taxon>Filarioidea</taxon>
        <taxon>Setariidae</taxon>
        <taxon>Setaria</taxon>
    </lineage>
</organism>
<feature type="region of interest" description="Disordered" evidence="1">
    <location>
        <begin position="1"/>
        <end position="51"/>
    </location>
</feature>
<evidence type="ECO:0000313" key="3">
    <source>
        <dbReference type="WBParaSite" id="sdigi.contig4.g506.t1"/>
    </source>
</evidence>
<name>A0A915PT66_9BILA</name>
<dbReference type="Proteomes" id="UP000887581">
    <property type="component" value="Unplaced"/>
</dbReference>
<keyword evidence="2" id="KW-1185">Reference proteome</keyword>